<dbReference type="EMBL" id="CP019454">
    <property type="protein sequence ID" value="AUW94935.1"/>
    <property type="molecule type" value="Genomic_DNA"/>
</dbReference>
<dbReference type="Proteomes" id="UP000325292">
    <property type="component" value="Chromosome"/>
</dbReference>
<organism evidence="2 3">
    <name type="scientific">Sulfobacillus thermotolerans</name>
    <dbReference type="NCBI Taxonomy" id="338644"/>
    <lineage>
        <taxon>Bacteria</taxon>
        <taxon>Bacillati</taxon>
        <taxon>Bacillota</taxon>
        <taxon>Clostridia</taxon>
        <taxon>Eubacteriales</taxon>
        <taxon>Clostridiales Family XVII. Incertae Sedis</taxon>
        <taxon>Sulfobacillus</taxon>
    </lineage>
</organism>
<sequence>MSMSEEKFQQIIHEHLLKMNGSLEDRRQLLMDNGQALLNQVWNVFRDTGKPEVFYDTSVIQALAQIKVSVDSETAFYKHFAPILRELQQRKMPIKPLKQDIQNAAKHLWSLTKESSDVDSLTKNPPLALWNDDDEQFVTATIRANFVRDEQISEDAQKTKTVIEFTKIAQFLIDRYHLISANGEIYGLVNLQNLFGKILGYADEDTGRLGRLLIRVFSTLDFPDSETIAKKILKHIRMLLPIPSRNEIPDINTYPDVPWGNISFDIDHHQTTTLRARHKDVTAHDRTLVDAMFHRFPLSDDAIFAIKVFVGYALFPTHHQWQRALILAAPQGSNGKSTLLSIISQIFHPEDVTHVTFQAFAKNPLYAAAALSTGTVNIVTDMAGSFINEDAIGYVRQAISGEAMDAREIYGRPFSFVPRSKWLMATNRLPGTTDSSNALNRRLYVVAMHSQTFAEGKNLLAEYSTQEFIDALANVCVETYLNWIAHHETLPEITSSKEFQEEQRIANDAIYALFDVDGIFIRDEHAQINAKDAYKKYKEYILANEDLLRYGNVKIIGEKSFSRRIEELGFLKKRASTGSRPYYFEGFRLRKAEEFDRAIVYEEEDEPNPLDVISEDDDLDLC</sequence>
<feature type="domain" description="NrS-1 polymerase-like helicase" evidence="1">
    <location>
        <begin position="331"/>
        <end position="442"/>
    </location>
</feature>
<dbReference type="Pfam" id="PF19263">
    <property type="entry name" value="DUF5906"/>
    <property type="match status" value="1"/>
</dbReference>
<protein>
    <recommendedName>
        <fullName evidence="1">NrS-1 polymerase-like helicase domain-containing protein</fullName>
    </recommendedName>
</protein>
<reference evidence="2 3" key="1">
    <citation type="journal article" date="2019" name="Sci. Rep.">
        <title>Sulfobacillus thermotolerans: new insights into resistance and metabolic capacities of acidophilic chemolithotrophs.</title>
        <authorList>
            <person name="Panyushkina A.E."/>
            <person name="Babenko V.V."/>
            <person name="Nikitina A.S."/>
            <person name="Selezneva O.V."/>
            <person name="Tsaplina I.A."/>
            <person name="Letarova M.A."/>
            <person name="Kostryukova E.S."/>
            <person name="Letarov A.V."/>
        </authorList>
    </citation>
    <scope>NUCLEOTIDE SEQUENCE [LARGE SCALE GENOMIC DNA]</scope>
    <source>
        <strain evidence="2 3">Kr1</strain>
    </source>
</reference>
<accession>A0ABN5H2N3</accession>
<name>A0ABN5H2N3_9FIRM</name>
<gene>
    <name evidence="2" type="ORF">BXT84_14045</name>
</gene>
<evidence type="ECO:0000259" key="1">
    <source>
        <dbReference type="Pfam" id="PF19263"/>
    </source>
</evidence>
<dbReference type="Gene3D" id="3.40.50.300">
    <property type="entry name" value="P-loop containing nucleotide triphosphate hydrolases"/>
    <property type="match status" value="1"/>
</dbReference>
<dbReference type="InterPro" id="IPR027417">
    <property type="entry name" value="P-loop_NTPase"/>
</dbReference>
<dbReference type="InterPro" id="IPR045455">
    <property type="entry name" value="NrS-1_pol-like_helicase"/>
</dbReference>
<evidence type="ECO:0000313" key="2">
    <source>
        <dbReference type="EMBL" id="AUW94935.1"/>
    </source>
</evidence>
<keyword evidence="3" id="KW-1185">Reference proteome</keyword>
<evidence type="ECO:0000313" key="3">
    <source>
        <dbReference type="Proteomes" id="UP000325292"/>
    </source>
</evidence>
<proteinExistence type="predicted"/>